<comment type="catalytic activity">
    <reaction evidence="1">
        <text>inosine + phosphate = alpha-D-ribose 1-phosphate + hypoxanthine</text>
        <dbReference type="Rhea" id="RHEA:27646"/>
        <dbReference type="ChEBI" id="CHEBI:17368"/>
        <dbReference type="ChEBI" id="CHEBI:17596"/>
        <dbReference type="ChEBI" id="CHEBI:43474"/>
        <dbReference type="ChEBI" id="CHEBI:57720"/>
        <dbReference type="EC" id="2.4.2.1"/>
    </reaction>
    <physiologicalReaction direction="left-to-right" evidence="1">
        <dbReference type="Rhea" id="RHEA:27647"/>
    </physiologicalReaction>
</comment>
<name>A0A1U7IXX6_9CYAN</name>
<evidence type="ECO:0000313" key="12">
    <source>
        <dbReference type="EMBL" id="OKH43097.1"/>
    </source>
</evidence>
<evidence type="ECO:0000256" key="10">
    <source>
        <dbReference type="ARBA" id="ARBA00049893"/>
    </source>
</evidence>
<dbReference type="GO" id="GO:0016787">
    <property type="term" value="F:hydrolase activity"/>
    <property type="evidence" value="ECO:0007669"/>
    <property type="project" value="UniProtKB-KW"/>
</dbReference>
<comment type="catalytic activity">
    <reaction evidence="8">
        <text>adenosine + H2O + H(+) = inosine + NH4(+)</text>
        <dbReference type="Rhea" id="RHEA:24408"/>
        <dbReference type="ChEBI" id="CHEBI:15377"/>
        <dbReference type="ChEBI" id="CHEBI:15378"/>
        <dbReference type="ChEBI" id="CHEBI:16335"/>
        <dbReference type="ChEBI" id="CHEBI:17596"/>
        <dbReference type="ChEBI" id="CHEBI:28938"/>
        <dbReference type="EC" id="3.5.4.4"/>
    </reaction>
    <physiologicalReaction direction="left-to-right" evidence="8">
        <dbReference type="Rhea" id="RHEA:24409"/>
    </physiologicalReaction>
</comment>
<dbReference type="InterPro" id="IPR011324">
    <property type="entry name" value="Cytotoxic_necrot_fac-like_cat"/>
</dbReference>
<evidence type="ECO:0000313" key="13">
    <source>
        <dbReference type="Proteomes" id="UP000185557"/>
    </source>
</evidence>
<keyword evidence="4" id="KW-0808">Transferase</keyword>
<comment type="caution">
    <text evidence="12">The sequence shown here is derived from an EMBL/GenBank/DDBJ whole genome shotgun (WGS) entry which is preliminary data.</text>
</comment>
<dbReference type="OrthoDB" id="4279at2"/>
<dbReference type="STRING" id="549789.NIES30_25625"/>
<dbReference type="InterPro" id="IPR003730">
    <property type="entry name" value="Cu_polyphenol_OxRdtase"/>
</dbReference>
<dbReference type="GO" id="GO:0017061">
    <property type="term" value="F:S-methyl-5-thioadenosine phosphorylase activity"/>
    <property type="evidence" value="ECO:0007669"/>
    <property type="project" value="UniProtKB-EC"/>
</dbReference>
<proteinExistence type="inferred from homology"/>
<gene>
    <name evidence="12" type="ORF">NIES30_25625</name>
</gene>
<comment type="similarity">
    <text evidence="3 11">Belongs to the purine nucleoside phosphorylase YfiH/LACC1 family.</text>
</comment>
<keyword evidence="7" id="KW-0862">Zinc</keyword>
<reference evidence="12 13" key="1">
    <citation type="submission" date="2016-11" db="EMBL/GenBank/DDBJ databases">
        <title>Draft Genome Sequences of Nine Cyanobacterial Strains from Diverse Habitats.</title>
        <authorList>
            <person name="Zhu T."/>
            <person name="Hou S."/>
            <person name="Lu X."/>
            <person name="Hess W.R."/>
        </authorList>
    </citation>
    <scope>NUCLEOTIDE SEQUENCE [LARGE SCALE GENOMIC DNA]</scope>
    <source>
        <strain evidence="12 13">NIES-30</strain>
    </source>
</reference>
<dbReference type="PANTHER" id="PTHR30616:SF2">
    <property type="entry name" value="PURINE NUCLEOSIDE PHOSPHORYLASE LACC1"/>
    <property type="match status" value="1"/>
</dbReference>
<evidence type="ECO:0000256" key="11">
    <source>
        <dbReference type="RuleBase" id="RU361274"/>
    </source>
</evidence>
<keyword evidence="5" id="KW-0479">Metal-binding</keyword>
<evidence type="ECO:0000256" key="9">
    <source>
        <dbReference type="ARBA" id="ARBA00048968"/>
    </source>
</evidence>
<dbReference type="NCBIfam" id="TIGR00726">
    <property type="entry name" value="peptidoglycan editing factor PgeF"/>
    <property type="match status" value="1"/>
</dbReference>
<dbReference type="RefSeq" id="WP_073611296.1">
    <property type="nucleotide sequence ID" value="NZ_MRCG01000038.1"/>
</dbReference>
<dbReference type="EMBL" id="MRCG01000038">
    <property type="protein sequence ID" value="OKH43097.1"/>
    <property type="molecule type" value="Genomic_DNA"/>
</dbReference>
<dbReference type="CDD" id="cd16833">
    <property type="entry name" value="YfiH"/>
    <property type="match status" value="1"/>
</dbReference>
<evidence type="ECO:0000256" key="6">
    <source>
        <dbReference type="ARBA" id="ARBA00022801"/>
    </source>
</evidence>
<dbReference type="Pfam" id="PF02578">
    <property type="entry name" value="Cu-oxidase_4"/>
    <property type="match status" value="1"/>
</dbReference>
<dbReference type="AlphaFoldDB" id="A0A1U7IXX6"/>
<evidence type="ECO:0000256" key="2">
    <source>
        <dbReference type="ARBA" id="ARBA00003215"/>
    </source>
</evidence>
<evidence type="ECO:0000256" key="1">
    <source>
        <dbReference type="ARBA" id="ARBA00000553"/>
    </source>
</evidence>
<sequence length="265" mass="28821">MANWHWQTWQGQVFLTCDLLQDWPHGFFTRQFWPQTPEVLTAALDATAAVQRVKQVHGNQVLIPADLPVPNSKEMAEADGLLSDRPHQALWVCSADCSPVLIGDRATGQVSAIHAGWRGTAQAIVPVAVGKLQAQGSRLEDLVVAIGPAIAGEVYQVSVEVAAAVGRTILTQAVGSVDNDAAVVADLQRLENSPVLGDDAPGKARLDVRLANRWQLEQLGLRREQVAIAPHCTFQEPERFFSYRRTGEKQVQWSGIVSRGPGASR</sequence>
<accession>A0A1U7IXX6</accession>
<dbReference type="Gene3D" id="3.60.140.10">
    <property type="entry name" value="CNF1/YfiH-like putative cysteine hydrolases"/>
    <property type="match status" value="1"/>
</dbReference>
<evidence type="ECO:0000256" key="7">
    <source>
        <dbReference type="ARBA" id="ARBA00022833"/>
    </source>
</evidence>
<keyword evidence="6" id="KW-0378">Hydrolase</keyword>
<dbReference type="PANTHER" id="PTHR30616">
    <property type="entry name" value="UNCHARACTERIZED PROTEIN YFIH"/>
    <property type="match status" value="1"/>
</dbReference>
<comment type="catalytic activity">
    <reaction evidence="10">
        <text>S-methyl-5'-thioadenosine + phosphate = 5-(methylsulfanyl)-alpha-D-ribose 1-phosphate + adenine</text>
        <dbReference type="Rhea" id="RHEA:11852"/>
        <dbReference type="ChEBI" id="CHEBI:16708"/>
        <dbReference type="ChEBI" id="CHEBI:17509"/>
        <dbReference type="ChEBI" id="CHEBI:43474"/>
        <dbReference type="ChEBI" id="CHEBI:58533"/>
        <dbReference type="EC" id="2.4.2.28"/>
    </reaction>
    <physiologicalReaction direction="left-to-right" evidence="10">
        <dbReference type="Rhea" id="RHEA:11853"/>
    </physiologicalReaction>
</comment>
<dbReference type="SUPFAM" id="SSF64438">
    <property type="entry name" value="CNF1/YfiH-like putative cysteine hydrolases"/>
    <property type="match status" value="1"/>
</dbReference>
<evidence type="ECO:0000256" key="4">
    <source>
        <dbReference type="ARBA" id="ARBA00022679"/>
    </source>
</evidence>
<comment type="catalytic activity">
    <reaction evidence="9">
        <text>adenosine + phosphate = alpha-D-ribose 1-phosphate + adenine</text>
        <dbReference type="Rhea" id="RHEA:27642"/>
        <dbReference type="ChEBI" id="CHEBI:16335"/>
        <dbReference type="ChEBI" id="CHEBI:16708"/>
        <dbReference type="ChEBI" id="CHEBI:43474"/>
        <dbReference type="ChEBI" id="CHEBI:57720"/>
        <dbReference type="EC" id="2.4.2.1"/>
    </reaction>
    <physiologicalReaction direction="left-to-right" evidence="9">
        <dbReference type="Rhea" id="RHEA:27643"/>
    </physiologicalReaction>
</comment>
<evidence type="ECO:0000256" key="3">
    <source>
        <dbReference type="ARBA" id="ARBA00007353"/>
    </source>
</evidence>
<dbReference type="Proteomes" id="UP000185557">
    <property type="component" value="Unassembled WGS sequence"/>
</dbReference>
<organism evidence="12 13">
    <name type="scientific">Phormidium tenue NIES-30</name>
    <dbReference type="NCBI Taxonomy" id="549789"/>
    <lineage>
        <taxon>Bacteria</taxon>
        <taxon>Bacillati</taxon>
        <taxon>Cyanobacteriota</taxon>
        <taxon>Cyanophyceae</taxon>
        <taxon>Oscillatoriophycideae</taxon>
        <taxon>Oscillatoriales</taxon>
        <taxon>Oscillatoriaceae</taxon>
        <taxon>Phormidium</taxon>
    </lineage>
</organism>
<dbReference type="GO" id="GO:0005507">
    <property type="term" value="F:copper ion binding"/>
    <property type="evidence" value="ECO:0007669"/>
    <property type="project" value="TreeGrafter"/>
</dbReference>
<evidence type="ECO:0000256" key="8">
    <source>
        <dbReference type="ARBA" id="ARBA00047989"/>
    </source>
</evidence>
<keyword evidence="13" id="KW-1185">Reference proteome</keyword>
<comment type="function">
    <text evidence="2">Purine nucleoside enzyme that catalyzes the phosphorolysis of adenosine and inosine nucleosides, yielding D-ribose 1-phosphate and the respective free bases, adenine and hypoxanthine. Also catalyzes the phosphorolysis of S-methyl-5'-thioadenosine into adenine and S-methyl-5-thio-alpha-D-ribose 1-phosphate. Also has adenosine deaminase activity.</text>
</comment>
<dbReference type="InterPro" id="IPR038371">
    <property type="entry name" value="Cu_polyphenol_OxRdtase_sf"/>
</dbReference>
<protein>
    <recommendedName>
        <fullName evidence="11">Purine nucleoside phosphorylase</fullName>
    </recommendedName>
</protein>
<evidence type="ECO:0000256" key="5">
    <source>
        <dbReference type="ARBA" id="ARBA00022723"/>
    </source>
</evidence>